<evidence type="ECO:0000313" key="1">
    <source>
        <dbReference type="EMBL" id="MBT2134669.1"/>
    </source>
</evidence>
<evidence type="ECO:0000313" key="2">
    <source>
        <dbReference type="Proteomes" id="UP000811255"/>
    </source>
</evidence>
<name>A0ABS5W4N7_9SPHN</name>
<sequence>MAKTFVALVERTAMWDHSKQAHEQDGFADHAAYMGGLEQEGFIAMAGLLAQSEEVLFIFLANSEEEVRQRLAQDPWQRSGQAKLTRLEEAHFRIGAPAGAAPG</sequence>
<comment type="caution">
    <text evidence="1">The sequence shown here is derived from an EMBL/GenBank/DDBJ whole genome shotgun (WGS) entry which is preliminary data.</text>
</comment>
<accession>A0ABS5W4N7</accession>
<dbReference type="EMBL" id="JAHFVK010000002">
    <property type="protein sequence ID" value="MBT2134669.1"/>
    <property type="molecule type" value="Genomic_DNA"/>
</dbReference>
<reference evidence="1 2" key="1">
    <citation type="submission" date="2021-05" db="EMBL/GenBank/DDBJ databases">
        <title>Croceibacterium sp. LX-88 genome sequence.</title>
        <authorList>
            <person name="Luo X."/>
        </authorList>
    </citation>
    <scope>NUCLEOTIDE SEQUENCE [LARGE SCALE GENOMIC DNA]</scope>
    <source>
        <strain evidence="1 2">LX-88</strain>
    </source>
</reference>
<proteinExistence type="predicted"/>
<gene>
    <name evidence="1" type="ORF">KK137_10015</name>
</gene>
<protein>
    <recommendedName>
        <fullName evidence="3">YCII-related domain-containing protein</fullName>
    </recommendedName>
</protein>
<dbReference type="Proteomes" id="UP000811255">
    <property type="component" value="Unassembled WGS sequence"/>
</dbReference>
<dbReference type="Gene3D" id="3.30.70.1060">
    <property type="entry name" value="Dimeric alpha+beta barrel"/>
    <property type="match status" value="1"/>
</dbReference>
<dbReference type="RefSeq" id="WP_214536300.1">
    <property type="nucleotide sequence ID" value="NZ_JAHFVK010000002.1"/>
</dbReference>
<evidence type="ECO:0008006" key="3">
    <source>
        <dbReference type="Google" id="ProtNLM"/>
    </source>
</evidence>
<dbReference type="InterPro" id="IPR011008">
    <property type="entry name" value="Dimeric_a/b-barrel"/>
</dbReference>
<keyword evidence="2" id="KW-1185">Reference proteome</keyword>
<dbReference type="SUPFAM" id="SSF54909">
    <property type="entry name" value="Dimeric alpha+beta barrel"/>
    <property type="match status" value="1"/>
</dbReference>
<organism evidence="1 2">
    <name type="scientific">Croceibacterium selenioxidans</name>
    <dbReference type="NCBI Taxonomy" id="2838833"/>
    <lineage>
        <taxon>Bacteria</taxon>
        <taxon>Pseudomonadati</taxon>
        <taxon>Pseudomonadota</taxon>
        <taxon>Alphaproteobacteria</taxon>
        <taxon>Sphingomonadales</taxon>
        <taxon>Erythrobacteraceae</taxon>
        <taxon>Croceibacterium</taxon>
    </lineage>
</organism>